<evidence type="ECO:0000313" key="3">
    <source>
        <dbReference type="EMBL" id="GLI66846.1"/>
    </source>
</evidence>
<keyword evidence="2" id="KW-0732">Signal</keyword>
<feature type="signal peptide" evidence="2">
    <location>
        <begin position="1"/>
        <end position="16"/>
    </location>
</feature>
<sequence length="384" mass="40638">MFWGWMFGLHLVPLLGSYGRRTTLPSDARGETQHAAGTSASAVTATSSVAASQGGESERGRQLLGSGGGRVALVCLQFSDPPVRRAQLVGGRELVSQLGEALEPGALVWIQSDVPYIASSFRKLFWRHGGFAPSARHAATPGSETTQMRHRIAVAAVLPGHISKSPKRNDQCETLQGDATEDVVVSEAATTVAAVATASVAAEGLPLLLLEADLETHEEPWLTEPQVAAVVAKHRRSRPLENGFRKGAANGQRGFECCKASSDNLQQQPGKHGHHQQQEEQQQRGCAGGMQEREHEQNGGGMDVYDITNAISGDSEEAEGIAGGVGDVSGSSRDGDGAGDCSDGGRNYDIGVDDGDEQDGWQGLPWLASNPLGVPTEREVYVER</sequence>
<comment type="caution">
    <text evidence="3">The sequence shown here is derived from an EMBL/GenBank/DDBJ whole genome shotgun (WGS) entry which is preliminary data.</text>
</comment>
<keyword evidence="4" id="KW-1185">Reference proteome</keyword>
<evidence type="ECO:0000313" key="4">
    <source>
        <dbReference type="Proteomes" id="UP001165090"/>
    </source>
</evidence>
<dbReference type="InterPro" id="IPR029063">
    <property type="entry name" value="SAM-dependent_MTases_sf"/>
</dbReference>
<dbReference type="Proteomes" id="UP001165090">
    <property type="component" value="Unassembled WGS sequence"/>
</dbReference>
<protein>
    <submittedName>
        <fullName evidence="3">Uncharacterized protein</fullName>
    </submittedName>
</protein>
<dbReference type="EMBL" id="BSDZ01000044">
    <property type="protein sequence ID" value="GLI66846.1"/>
    <property type="molecule type" value="Genomic_DNA"/>
</dbReference>
<reference evidence="3 4" key="1">
    <citation type="journal article" date="2023" name="IScience">
        <title>Expanded male sex-determining region conserved during the evolution of homothallism in the green alga Volvox.</title>
        <authorList>
            <person name="Yamamoto K."/>
            <person name="Matsuzaki R."/>
            <person name="Mahakham W."/>
            <person name="Heman W."/>
            <person name="Sekimoto H."/>
            <person name="Kawachi M."/>
            <person name="Minakuchi Y."/>
            <person name="Toyoda A."/>
            <person name="Nozaki H."/>
        </authorList>
    </citation>
    <scope>NUCLEOTIDE SEQUENCE [LARGE SCALE GENOMIC DNA]</scope>
    <source>
        <strain evidence="3 4">NIES-4468</strain>
    </source>
</reference>
<dbReference type="Gene3D" id="3.40.50.150">
    <property type="entry name" value="Vaccinia Virus protein VP39"/>
    <property type="match status" value="1"/>
</dbReference>
<proteinExistence type="predicted"/>
<feature type="region of interest" description="Disordered" evidence="1">
    <location>
        <begin position="263"/>
        <end position="368"/>
    </location>
</feature>
<evidence type="ECO:0000256" key="1">
    <source>
        <dbReference type="SAM" id="MobiDB-lite"/>
    </source>
</evidence>
<organism evidence="3 4">
    <name type="scientific">Volvox africanus</name>
    <dbReference type="NCBI Taxonomy" id="51714"/>
    <lineage>
        <taxon>Eukaryota</taxon>
        <taxon>Viridiplantae</taxon>
        <taxon>Chlorophyta</taxon>
        <taxon>core chlorophytes</taxon>
        <taxon>Chlorophyceae</taxon>
        <taxon>CS clade</taxon>
        <taxon>Chlamydomonadales</taxon>
        <taxon>Volvocaceae</taxon>
        <taxon>Volvox</taxon>
    </lineage>
</organism>
<evidence type="ECO:0000256" key="2">
    <source>
        <dbReference type="SAM" id="SignalP"/>
    </source>
</evidence>
<feature type="non-terminal residue" evidence="3">
    <location>
        <position position="384"/>
    </location>
</feature>
<accession>A0ABQ5SCE2</accession>
<gene>
    <name evidence="3" type="ORF">VaNZ11_010829</name>
</gene>
<feature type="compositionally biased region" description="Low complexity" evidence="1">
    <location>
        <begin position="35"/>
        <end position="52"/>
    </location>
</feature>
<feature type="region of interest" description="Disordered" evidence="1">
    <location>
        <begin position="26"/>
        <end position="63"/>
    </location>
</feature>
<feature type="chain" id="PRO_5046968703" evidence="2">
    <location>
        <begin position="17"/>
        <end position="384"/>
    </location>
</feature>
<name>A0ABQ5SCE2_9CHLO</name>